<reference evidence="8" key="1">
    <citation type="submission" date="2023-07" db="EMBL/GenBank/DDBJ databases">
        <title>Between Cages and Wild: Unraveling the Impact of Captivity on Animal Microbiomes and Antimicrobial Resistance.</title>
        <authorList>
            <person name="Schmartz G.P."/>
            <person name="Rehner J."/>
            <person name="Schuff M.J."/>
            <person name="Becker S.L."/>
            <person name="Kravczyk M."/>
            <person name="Gurevich A."/>
            <person name="Francke R."/>
            <person name="Mueller R."/>
            <person name="Keller V."/>
            <person name="Keller A."/>
        </authorList>
    </citation>
    <scope>NUCLEOTIDE SEQUENCE</scope>
    <source>
        <strain evidence="8">S12M_St_49</strain>
    </source>
</reference>
<dbReference type="PRINTS" id="PR00973">
    <property type="entry name" value="RIBOSOMALS17"/>
</dbReference>
<protein>
    <recommendedName>
        <fullName evidence="6">Small ribosomal subunit protein uS17</fullName>
    </recommendedName>
</protein>
<comment type="subunit">
    <text evidence="6">Part of the 30S ribosomal subunit.</text>
</comment>
<evidence type="ECO:0000313" key="8">
    <source>
        <dbReference type="EMBL" id="MDO4841263.1"/>
    </source>
</evidence>
<evidence type="ECO:0000256" key="3">
    <source>
        <dbReference type="ARBA" id="ARBA00022884"/>
    </source>
</evidence>
<evidence type="ECO:0000256" key="1">
    <source>
        <dbReference type="ARBA" id="ARBA00010254"/>
    </source>
</evidence>
<dbReference type="InterPro" id="IPR000266">
    <property type="entry name" value="Ribosomal_uS17"/>
</dbReference>
<proteinExistence type="inferred from homology"/>
<comment type="caution">
    <text evidence="8">The sequence shown here is derived from an EMBL/GenBank/DDBJ whole genome shotgun (WGS) entry which is preliminary data.</text>
</comment>
<name>A0AA43RG81_9ACTN</name>
<gene>
    <name evidence="6 8" type="primary">rpsQ</name>
    <name evidence="8" type="ORF">Q3982_01105</name>
</gene>
<keyword evidence="4 6" id="KW-0689">Ribosomal protein</keyword>
<dbReference type="InterPro" id="IPR019984">
    <property type="entry name" value="Ribosomal_uS17_bact/chlr"/>
</dbReference>
<dbReference type="GO" id="GO:0006412">
    <property type="term" value="P:translation"/>
    <property type="evidence" value="ECO:0007669"/>
    <property type="project" value="UniProtKB-UniRule"/>
</dbReference>
<dbReference type="NCBIfam" id="NF004123">
    <property type="entry name" value="PRK05610.1"/>
    <property type="match status" value="1"/>
</dbReference>
<keyword evidence="9" id="KW-1185">Reference proteome</keyword>
<dbReference type="Proteomes" id="UP001168575">
    <property type="component" value="Unassembled WGS sequence"/>
</dbReference>
<dbReference type="EMBL" id="JAUMVS010000008">
    <property type="protein sequence ID" value="MDO4841263.1"/>
    <property type="molecule type" value="Genomic_DNA"/>
</dbReference>
<dbReference type="Pfam" id="PF00366">
    <property type="entry name" value="Ribosomal_S17"/>
    <property type="match status" value="1"/>
</dbReference>
<dbReference type="GO" id="GO:0019843">
    <property type="term" value="F:rRNA binding"/>
    <property type="evidence" value="ECO:0007669"/>
    <property type="project" value="UniProtKB-UniRule"/>
</dbReference>
<dbReference type="InterPro" id="IPR012340">
    <property type="entry name" value="NA-bd_OB-fold"/>
</dbReference>
<dbReference type="NCBIfam" id="TIGR03635">
    <property type="entry name" value="uS17_bact"/>
    <property type="match status" value="1"/>
</dbReference>
<evidence type="ECO:0000256" key="2">
    <source>
        <dbReference type="ARBA" id="ARBA00022730"/>
    </source>
</evidence>
<organism evidence="8 9">
    <name type="scientific">Phoenicibacter congonensis</name>
    <dbReference type="NCBI Taxonomy" id="1944646"/>
    <lineage>
        <taxon>Bacteria</taxon>
        <taxon>Bacillati</taxon>
        <taxon>Actinomycetota</taxon>
        <taxon>Coriobacteriia</taxon>
        <taxon>Eggerthellales</taxon>
        <taxon>Eggerthellaceae</taxon>
        <taxon>Phoenicibacter</taxon>
    </lineage>
</organism>
<dbReference type="PROSITE" id="PS00056">
    <property type="entry name" value="RIBOSOMAL_S17"/>
    <property type="match status" value="1"/>
</dbReference>
<accession>A0AA43RG81</accession>
<evidence type="ECO:0000313" key="9">
    <source>
        <dbReference type="Proteomes" id="UP001168575"/>
    </source>
</evidence>
<evidence type="ECO:0000256" key="4">
    <source>
        <dbReference type="ARBA" id="ARBA00022980"/>
    </source>
</evidence>
<evidence type="ECO:0000256" key="6">
    <source>
        <dbReference type="HAMAP-Rule" id="MF_01345"/>
    </source>
</evidence>
<dbReference type="Gene3D" id="2.40.50.140">
    <property type="entry name" value="Nucleic acid-binding proteins"/>
    <property type="match status" value="1"/>
</dbReference>
<evidence type="ECO:0000256" key="7">
    <source>
        <dbReference type="RuleBase" id="RU003872"/>
    </source>
</evidence>
<dbReference type="SUPFAM" id="SSF50249">
    <property type="entry name" value="Nucleic acid-binding proteins"/>
    <property type="match status" value="1"/>
</dbReference>
<dbReference type="GO" id="GO:0003735">
    <property type="term" value="F:structural constituent of ribosome"/>
    <property type="evidence" value="ECO:0007669"/>
    <property type="project" value="UniProtKB-UniRule"/>
</dbReference>
<dbReference type="PANTHER" id="PTHR10744">
    <property type="entry name" value="40S RIBOSOMAL PROTEIN S11 FAMILY MEMBER"/>
    <property type="match status" value="1"/>
</dbReference>
<keyword evidence="5 6" id="KW-0687">Ribonucleoprotein</keyword>
<keyword evidence="2 6" id="KW-0699">rRNA-binding</keyword>
<evidence type="ECO:0000256" key="5">
    <source>
        <dbReference type="ARBA" id="ARBA00023274"/>
    </source>
</evidence>
<dbReference type="AlphaFoldDB" id="A0AA43RG81"/>
<dbReference type="CDD" id="cd00364">
    <property type="entry name" value="Ribosomal_uS17"/>
    <property type="match status" value="1"/>
</dbReference>
<dbReference type="PANTHER" id="PTHR10744:SF1">
    <property type="entry name" value="SMALL RIBOSOMAL SUBUNIT PROTEIN US17M"/>
    <property type="match status" value="1"/>
</dbReference>
<sequence length="90" mass="10244">MATEEQVTRNHRKVRQGIVVSAAGDKTIVVEVQSDKPHPVYGKMMTSTKKYHAHDEKNEAGVGDRVHIAETRPISKLKRWRLLDIIEKAK</sequence>
<dbReference type="InterPro" id="IPR019979">
    <property type="entry name" value="Ribosomal_uS17_CS"/>
</dbReference>
<comment type="similarity">
    <text evidence="1 6 7">Belongs to the universal ribosomal protein uS17 family.</text>
</comment>
<dbReference type="HAMAP" id="MF_01345_B">
    <property type="entry name" value="Ribosomal_uS17_B"/>
    <property type="match status" value="1"/>
</dbReference>
<keyword evidence="3 6" id="KW-0694">RNA-binding</keyword>
<dbReference type="GO" id="GO:0022627">
    <property type="term" value="C:cytosolic small ribosomal subunit"/>
    <property type="evidence" value="ECO:0007669"/>
    <property type="project" value="UniProtKB-UniRule"/>
</dbReference>
<comment type="function">
    <text evidence="6">One of the primary rRNA binding proteins, it binds specifically to the 5'-end of 16S ribosomal RNA.</text>
</comment>